<keyword evidence="3" id="KW-0132">Cell division</keyword>
<dbReference type="GO" id="GO:0051301">
    <property type="term" value="P:cell division"/>
    <property type="evidence" value="ECO:0007669"/>
    <property type="project" value="UniProtKB-KW"/>
</dbReference>
<gene>
    <name evidence="12" type="ORF">ACHAXA_006098</name>
</gene>
<keyword evidence="5" id="KW-0547">Nucleotide-binding</keyword>
<dbReference type="Proteomes" id="UP001530377">
    <property type="component" value="Unassembled WGS sequence"/>
</dbReference>
<dbReference type="PANTHER" id="PTHR11649">
    <property type="entry name" value="MSS1/TRME-RELATED GTP-BINDING PROTEIN"/>
    <property type="match status" value="1"/>
</dbReference>
<evidence type="ECO:0000256" key="7">
    <source>
        <dbReference type="ARBA" id="ARBA00023134"/>
    </source>
</evidence>
<dbReference type="CDD" id="cd01876">
    <property type="entry name" value="YihA_EngB"/>
    <property type="match status" value="1"/>
</dbReference>
<evidence type="ECO:0000256" key="4">
    <source>
        <dbReference type="ARBA" id="ARBA00022723"/>
    </source>
</evidence>
<comment type="similarity">
    <text evidence="2">Belongs to the TRAFAC class TrmE-Era-EngA-EngB-Septin-like GTPase superfamily. EngB GTPase family.</text>
</comment>
<dbReference type="InterPro" id="IPR006073">
    <property type="entry name" value="GTP-bd"/>
</dbReference>
<evidence type="ECO:0000256" key="8">
    <source>
        <dbReference type="ARBA" id="ARBA00023210"/>
    </source>
</evidence>
<accession>A0ABD3SAX4</accession>
<evidence type="ECO:0000259" key="11">
    <source>
        <dbReference type="PROSITE" id="PS51706"/>
    </source>
</evidence>
<evidence type="ECO:0000256" key="9">
    <source>
        <dbReference type="ARBA" id="ARBA00023306"/>
    </source>
</evidence>
<evidence type="ECO:0000256" key="5">
    <source>
        <dbReference type="ARBA" id="ARBA00022741"/>
    </source>
</evidence>
<feature type="domain" description="EngB-type G" evidence="11">
    <location>
        <begin position="554"/>
        <end position="767"/>
    </location>
</feature>
<comment type="cofactor">
    <cofactor evidence="1">
        <name>Mg(2+)</name>
        <dbReference type="ChEBI" id="CHEBI:18420"/>
    </cofactor>
</comment>
<dbReference type="GO" id="GO:0005525">
    <property type="term" value="F:GTP binding"/>
    <property type="evidence" value="ECO:0007669"/>
    <property type="project" value="UniProtKB-KW"/>
</dbReference>
<dbReference type="AlphaFoldDB" id="A0ABD3SAX4"/>
<feature type="compositionally biased region" description="Basic residues" evidence="10">
    <location>
        <begin position="155"/>
        <end position="167"/>
    </location>
</feature>
<dbReference type="SUPFAM" id="SSF52540">
    <property type="entry name" value="P-loop containing nucleoside triphosphate hydrolases"/>
    <property type="match status" value="1"/>
</dbReference>
<protein>
    <recommendedName>
        <fullName evidence="11">EngB-type G domain-containing protein</fullName>
    </recommendedName>
</protein>
<evidence type="ECO:0000256" key="10">
    <source>
        <dbReference type="SAM" id="MobiDB-lite"/>
    </source>
</evidence>
<evidence type="ECO:0000313" key="13">
    <source>
        <dbReference type="Proteomes" id="UP001530377"/>
    </source>
</evidence>
<feature type="region of interest" description="Disordered" evidence="10">
    <location>
        <begin position="141"/>
        <end position="205"/>
    </location>
</feature>
<feature type="compositionally biased region" description="Polar residues" evidence="10">
    <location>
        <begin position="168"/>
        <end position="181"/>
    </location>
</feature>
<evidence type="ECO:0000256" key="1">
    <source>
        <dbReference type="ARBA" id="ARBA00001946"/>
    </source>
</evidence>
<keyword evidence="4" id="KW-0479">Metal-binding</keyword>
<keyword evidence="13" id="KW-1185">Reference proteome</keyword>
<dbReference type="InterPro" id="IPR030393">
    <property type="entry name" value="G_ENGB_dom"/>
</dbReference>
<sequence>MCRNEPRLDSGGYYLAGKAGSGSDIEHRINHQPSTNHYIHNKREFRKVHHHHAPTRRSIPGLTGCILMLGSMAAPRNINRDLRRRISVGIFIAICSIVENSSLMHPYPTAHSSCRHKLLHTALKSGDVSSFVLMMSQDGKASSSSSAAAMPSERSRRKAAQRARKLHTQTQANRNCATSQHPDAILKRHREKERQLSYGKNNKRRHNFEERSAFLEQSEKINDEFNSSLDGARVNQLTNIAIEKPHGRRTGDSNAGEADIHPLHSTAVAKLDKSSSTTEDVVKAIKRAQNYHDVHDIREIAHFLLDEVDISFAYGYRGSLLSRLAVASLHVNNHDIAERCIIERRISHRSSMLPLESAAIVRGLLRCHYTKEAWEVLEDELSLPLEGWVDFSRSNAFDDDKLHLEKEYIRRRLEIRDKLVHRARSIGSIASRHFYEDEPTAAMDAIQKLKDMGDIVKRAGLTSEDLGIPWERLVKGAASCESKRRDGKWDESNGESGEDTSRWPCNIVYFVLDALVAFPPENKDVTFESLCNALVRRTCFVTGAVGMDGCPEADRGEVAFIGRSNVGKSSLVNMLTNRKSLAFISKTPGKTQQFNYFAVNDKPDLARQIRYGDEVSGSKDRDSFYIVDLPGFGFAKVPQKQKQEWSDFMDEYLTKRETLRVIFHLVDARIGPTDEDAKIMHKVGAIIGSKKQQNNAKYVIILTKADKNVKSASSERNPGKVTEAVRNRLIDTMKANQVGYAPIVVTSAETRLGRDEVWKYLRLAAEQ</sequence>
<evidence type="ECO:0000256" key="6">
    <source>
        <dbReference type="ARBA" id="ARBA00022842"/>
    </source>
</evidence>
<dbReference type="GO" id="GO:0046872">
    <property type="term" value="F:metal ion binding"/>
    <property type="evidence" value="ECO:0007669"/>
    <property type="project" value="UniProtKB-KW"/>
</dbReference>
<keyword evidence="9" id="KW-0131">Cell cycle</keyword>
<organism evidence="12 13">
    <name type="scientific">Cyclostephanos tholiformis</name>
    <dbReference type="NCBI Taxonomy" id="382380"/>
    <lineage>
        <taxon>Eukaryota</taxon>
        <taxon>Sar</taxon>
        <taxon>Stramenopiles</taxon>
        <taxon>Ochrophyta</taxon>
        <taxon>Bacillariophyta</taxon>
        <taxon>Coscinodiscophyceae</taxon>
        <taxon>Thalassiosirophycidae</taxon>
        <taxon>Stephanodiscales</taxon>
        <taxon>Stephanodiscaceae</taxon>
        <taxon>Cyclostephanos</taxon>
    </lineage>
</organism>
<keyword evidence="8" id="KW-0717">Septation</keyword>
<reference evidence="12 13" key="1">
    <citation type="submission" date="2024-10" db="EMBL/GenBank/DDBJ databases">
        <title>Updated reference genomes for cyclostephanoid diatoms.</title>
        <authorList>
            <person name="Roberts W.R."/>
            <person name="Alverson A.J."/>
        </authorList>
    </citation>
    <scope>NUCLEOTIDE SEQUENCE [LARGE SCALE GENOMIC DNA]</scope>
    <source>
        <strain evidence="12 13">AJA228-03</strain>
    </source>
</reference>
<proteinExistence type="inferred from homology"/>
<comment type="caution">
    <text evidence="12">The sequence shown here is derived from an EMBL/GenBank/DDBJ whole genome shotgun (WGS) entry which is preliminary data.</text>
</comment>
<dbReference type="EMBL" id="JALLPB020000088">
    <property type="protein sequence ID" value="KAL3821678.1"/>
    <property type="molecule type" value="Genomic_DNA"/>
</dbReference>
<evidence type="ECO:0000313" key="12">
    <source>
        <dbReference type="EMBL" id="KAL3821678.1"/>
    </source>
</evidence>
<dbReference type="InterPro" id="IPR027417">
    <property type="entry name" value="P-loop_NTPase"/>
</dbReference>
<dbReference type="InterPro" id="IPR019987">
    <property type="entry name" value="GTP-bd_ribosome_bio_YsxC"/>
</dbReference>
<dbReference type="PANTHER" id="PTHR11649:SF13">
    <property type="entry name" value="ENGB-TYPE G DOMAIN-CONTAINING PROTEIN"/>
    <property type="match status" value="1"/>
</dbReference>
<dbReference type="Pfam" id="PF01926">
    <property type="entry name" value="MMR_HSR1"/>
    <property type="match status" value="1"/>
</dbReference>
<evidence type="ECO:0000256" key="2">
    <source>
        <dbReference type="ARBA" id="ARBA00009638"/>
    </source>
</evidence>
<keyword evidence="6" id="KW-0460">Magnesium</keyword>
<dbReference type="PROSITE" id="PS51706">
    <property type="entry name" value="G_ENGB"/>
    <property type="match status" value="1"/>
</dbReference>
<dbReference type="Gene3D" id="3.40.50.300">
    <property type="entry name" value="P-loop containing nucleotide triphosphate hydrolases"/>
    <property type="match status" value="1"/>
</dbReference>
<keyword evidence="7" id="KW-0342">GTP-binding</keyword>
<name>A0ABD3SAX4_9STRA</name>
<dbReference type="HAMAP" id="MF_00321">
    <property type="entry name" value="GTPase_EngB"/>
    <property type="match status" value="1"/>
</dbReference>
<evidence type="ECO:0000256" key="3">
    <source>
        <dbReference type="ARBA" id="ARBA00022618"/>
    </source>
</evidence>